<sequence>MLMLFTMSYLIPLGMSTTGVDMPSEVKHTTDRQVFCHFMMGLMGNRESSYDYDDDMHRAKEVGIDAFALNIGVDHYTDTQLTYAYESAARCGMHVFLSFDFNIWDEGQTAAIGAKIRQYANFSSQLRIDDKIFVSSFAGDAVDVDAIQEAADGCLFFAPNFHPGHGNFGAIQSVLNWMAWPNNGNNKAPTPGHNITVREGDEQYIASLAGKPYIARELLIPNSDVLPTDFTAVSPWFSTHFGSDVSYSKNWVFPSDLLWYNRWQEILSVGPRFVEILTWNDYGESSYIGPLSSPHTDDGASKWVLDMPHNGWREMMRPFIAAYKDGALSANSYVTDEALIYWYRLTPRSINCDQTDTTIEGGSNNSSGSFFRGRPNGWEQMKDSVFAVSLLKYPADIRINSGNSSKTFQAPAGISAYSVPMGVGPQKFTVSRRNKHVMSGISAKNIVDHCICGIYNFNAYVGMLPAPTTIDSLQPAGAAMLSQGLRSACDSS</sequence>
<evidence type="ECO:0000313" key="2">
    <source>
        <dbReference type="EMBL" id="CAG8397953.1"/>
    </source>
</evidence>
<feature type="signal peptide" evidence="1">
    <location>
        <begin position="1"/>
        <end position="16"/>
    </location>
</feature>
<dbReference type="CDD" id="cd11577">
    <property type="entry name" value="GH71"/>
    <property type="match status" value="1"/>
</dbReference>
<dbReference type="InterPro" id="IPR005197">
    <property type="entry name" value="Glyco_hydro_71"/>
</dbReference>
<feature type="chain" id="PRO_5040924383" evidence="1">
    <location>
        <begin position="17"/>
        <end position="492"/>
    </location>
</feature>
<name>A0A9W4NRE6_9EURO</name>
<dbReference type="Proteomes" id="UP001152592">
    <property type="component" value="Unassembled WGS sequence"/>
</dbReference>
<dbReference type="Pfam" id="PF03659">
    <property type="entry name" value="Glyco_hydro_71"/>
    <property type="match status" value="1"/>
</dbReference>
<organism evidence="2 3">
    <name type="scientific">Penicillium salamii</name>
    <dbReference type="NCBI Taxonomy" id="1612424"/>
    <lineage>
        <taxon>Eukaryota</taxon>
        <taxon>Fungi</taxon>
        <taxon>Dikarya</taxon>
        <taxon>Ascomycota</taxon>
        <taxon>Pezizomycotina</taxon>
        <taxon>Eurotiomycetes</taxon>
        <taxon>Eurotiomycetidae</taxon>
        <taxon>Eurotiales</taxon>
        <taxon>Aspergillaceae</taxon>
        <taxon>Penicillium</taxon>
    </lineage>
</organism>
<proteinExistence type="predicted"/>
<gene>
    <name evidence="2" type="ORF">PSALAMII_LOCUS7362</name>
</gene>
<keyword evidence="1" id="KW-0732">Signal</keyword>
<dbReference type="EMBL" id="CAJVPD010000250">
    <property type="protein sequence ID" value="CAG8397953.1"/>
    <property type="molecule type" value="Genomic_DNA"/>
</dbReference>
<reference evidence="2" key="1">
    <citation type="submission" date="2021-07" db="EMBL/GenBank/DDBJ databases">
        <authorList>
            <person name="Branca A.L. A."/>
        </authorList>
    </citation>
    <scope>NUCLEOTIDE SEQUENCE</scope>
</reference>
<evidence type="ECO:0000313" key="3">
    <source>
        <dbReference type="Proteomes" id="UP001152592"/>
    </source>
</evidence>
<comment type="caution">
    <text evidence="2">The sequence shown here is derived from an EMBL/GenBank/DDBJ whole genome shotgun (WGS) entry which is preliminary data.</text>
</comment>
<evidence type="ECO:0000256" key="1">
    <source>
        <dbReference type="SAM" id="SignalP"/>
    </source>
</evidence>
<accession>A0A9W4NRE6</accession>
<dbReference type="GO" id="GO:0051118">
    <property type="term" value="F:glucan endo-1,3-alpha-glucosidase activity"/>
    <property type="evidence" value="ECO:0007669"/>
    <property type="project" value="InterPro"/>
</dbReference>
<dbReference type="Gene3D" id="3.20.20.80">
    <property type="entry name" value="Glycosidases"/>
    <property type="match status" value="1"/>
</dbReference>
<dbReference type="AlphaFoldDB" id="A0A9W4NRE6"/>
<protein>
    <submittedName>
        <fullName evidence="2">Uncharacterized protein</fullName>
    </submittedName>
</protein>
<dbReference type="OrthoDB" id="5365701at2759"/>